<reference evidence="2" key="1">
    <citation type="submission" date="2014-04" db="EMBL/GenBank/DDBJ databases">
        <title>Evolutionary Origins and Diversification of the Mycorrhizal Mutualists.</title>
        <authorList>
            <consortium name="DOE Joint Genome Institute"/>
            <consortium name="Mycorrhizal Genomics Consortium"/>
            <person name="Kohler A."/>
            <person name="Kuo A."/>
            <person name="Nagy L.G."/>
            <person name="Floudas D."/>
            <person name="Copeland A."/>
            <person name="Barry K.W."/>
            <person name="Cichocki N."/>
            <person name="Veneault-Fourrey C."/>
            <person name="LaButti K."/>
            <person name="Lindquist E.A."/>
            <person name="Lipzen A."/>
            <person name="Lundell T."/>
            <person name="Morin E."/>
            <person name="Murat C."/>
            <person name="Riley R."/>
            <person name="Ohm R."/>
            <person name="Sun H."/>
            <person name="Tunlid A."/>
            <person name="Henrissat B."/>
            <person name="Grigoriev I.V."/>
            <person name="Hibbett D.S."/>
            <person name="Martin F."/>
        </authorList>
    </citation>
    <scope>NUCLEOTIDE SEQUENCE [LARGE SCALE GENOMIC DNA]</scope>
    <source>
        <strain evidence="2">FD-334 SS-4</strain>
    </source>
</reference>
<dbReference type="OrthoDB" id="8023605at2759"/>
<dbReference type="STRING" id="945553.A0A0D2N3S1"/>
<feature type="non-terminal residue" evidence="1">
    <location>
        <position position="1"/>
    </location>
</feature>
<evidence type="ECO:0000313" key="2">
    <source>
        <dbReference type="Proteomes" id="UP000054270"/>
    </source>
</evidence>
<dbReference type="EMBL" id="KN817707">
    <property type="protein sequence ID" value="KJA13899.1"/>
    <property type="molecule type" value="Genomic_DNA"/>
</dbReference>
<dbReference type="OMA" id="HKNTIRD"/>
<keyword evidence="2" id="KW-1185">Reference proteome</keyword>
<feature type="non-terminal residue" evidence="1">
    <location>
        <position position="119"/>
    </location>
</feature>
<organism evidence="1 2">
    <name type="scientific">Hypholoma sublateritium (strain FD-334 SS-4)</name>
    <dbReference type="NCBI Taxonomy" id="945553"/>
    <lineage>
        <taxon>Eukaryota</taxon>
        <taxon>Fungi</taxon>
        <taxon>Dikarya</taxon>
        <taxon>Basidiomycota</taxon>
        <taxon>Agaricomycotina</taxon>
        <taxon>Agaricomycetes</taxon>
        <taxon>Agaricomycetidae</taxon>
        <taxon>Agaricales</taxon>
        <taxon>Agaricineae</taxon>
        <taxon>Strophariaceae</taxon>
        <taxon>Hypholoma</taxon>
    </lineage>
</organism>
<protein>
    <recommendedName>
        <fullName evidence="3">Integrase zinc-binding domain-containing protein</fullName>
    </recommendedName>
</protein>
<dbReference type="Proteomes" id="UP000054270">
    <property type="component" value="Unassembled WGS sequence"/>
</dbReference>
<evidence type="ECO:0000313" key="1">
    <source>
        <dbReference type="EMBL" id="KJA13899.1"/>
    </source>
</evidence>
<accession>A0A0D2N3S1</accession>
<name>A0A0D2N3S1_HYPSF</name>
<proteinExistence type="predicted"/>
<gene>
    <name evidence="1" type="ORF">HYPSUDRAFT_121901</name>
</gene>
<sequence length="119" mass="13739">LKAAARFEREHAHTIHEYEFKLGDLVLIRNTRIEKSLNRKMRPRYLGPLIVISRNRGGAYILAELDGSLFDRPIAAFRVIPYFARQKLTLPPLDELLDVSQNRLRELENTAAPDPDDDD</sequence>
<evidence type="ECO:0008006" key="3">
    <source>
        <dbReference type="Google" id="ProtNLM"/>
    </source>
</evidence>
<dbReference type="AlphaFoldDB" id="A0A0D2N3S1"/>